<feature type="domain" description="CMP/dCMP-type deaminase" evidence="1">
    <location>
        <begin position="4"/>
        <end position="129"/>
    </location>
</feature>
<accession>A0A2H6DKX7</accession>
<dbReference type="Gene3D" id="3.40.140.10">
    <property type="entry name" value="Cytidine Deaminase, domain 2"/>
    <property type="match status" value="1"/>
</dbReference>
<sequence length="161" mass="18121">MINQVDRSYLERCVELAELALEKGDAPFGSILVSQDGVTLFEDHNRISDGDNTRHPEFEIAKWAAKNLNEDERKNAVVYTSGEHCSMCASAHGLVGLGRIVYASSTEQLKKWNEEMDVESGRLKGLSIREVINDTEVDGPDDSLSEKVKQLQYRYQNKTLD</sequence>
<organism evidence="2 3">
    <name type="scientific">Tetragenococcus halophilus subsp. halophilus</name>
    <dbReference type="NCBI Taxonomy" id="1513897"/>
    <lineage>
        <taxon>Bacteria</taxon>
        <taxon>Bacillati</taxon>
        <taxon>Bacillota</taxon>
        <taxon>Bacilli</taxon>
        <taxon>Lactobacillales</taxon>
        <taxon>Enterococcaceae</taxon>
        <taxon>Tetragenococcus</taxon>
    </lineage>
</organism>
<dbReference type="InterPro" id="IPR016193">
    <property type="entry name" value="Cytidine_deaminase-like"/>
</dbReference>
<dbReference type="Pfam" id="PF00383">
    <property type="entry name" value="dCMP_cyt_deam_1"/>
    <property type="match status" value="1"/>
</dbReference>
<dbReference type="RefSeq" id="WP_069028583.1">
    <property type="nucleotide sequence ID" value="NZ_BDEB01000035.1"/>
</dbReference>
<dbReference type="PANTHER" id="PTHR11079">
    <property type="entry name" value="CYTOSINE DEAMINASE FAMILY MEMBER"/>
    <property type="match status" value="1"/>
</dbReference>
<proteinExistence type="predicted"/>
<dbReference type="InterPro" id="IPR002125">
    <property type="entry name" value="CMP_dCMP_dom"/>
</dbReference>
<protein>
    <recommendedName>
        <fullName evidence="1">CMP/dCMP-type deaminase domain-containing protein</fullName>
    </recommendedName>
</protein>
<comment type="caution">
    <text evidence="2">The sequence shown here is derived from an EMBL/GenBank/DDBJ whole genome shotgun (WGS) entry which is preliminary data.</text>
</comment>
<reference evidence="2 3" key="1">
    <citation type="submission" date="2016-05" db="EMBL/GenBank/DDBJ databases">
        <title>Whole genome sequencing of Tetragenococcus halophilus subsp. halophilus NISL 7118.</title>
        <authorList>
            <person name="Shiwa Y."/>
            <person name="Nishimura I."/>
            <person name="Yoshikawa H."/>
            <person name="Koyama Y."/>
            <person name="Oguma T."/>
        </authorList>
    </citation>
    <scope>NUCLEOTIDE SEQUENCE [LARGE SCALE GENOMIC DNA]</scope>
    <source>
        <strain evidence="2 3">NISL 7118</strain>
    </source>
</reference>
<dbReference type="SUPFAM" id="SSF53927">
    <property type="entry name" value="Cytidine deaminase-like"/>
    <property type="match status" value="1"/>
</dbReference>
<keyword evidence="3" id="KW-1185">Reference proteome</keyword>
<dbReference type="GeneID" id="64053243"/>
<name>A0A2H6DKX7_TETHA</name>
<dbReference type="Proteomes" id="UP000236214">
    <property type="component" value="Unassembled WGS sequence"/>
</dbReference>
<dbReference type="PROSITE" id="PS51747">
    <property type="entry name" value="CYT_DCMP_DEAMINASES_2"/>
    <property type="match status" value="1"/>
</dbReference>
<evidence type="ECO:0000313" key="3">
    <source>
        <dbReference type="Proteomes" id="UP000236214"/>
    </source>
</evidence>
<dbReference type="AlphaFoldDB" id="A0A2H6DKX7"/>
<evidence type="ECO:0000259" key="1">
    <source>
        <dbReference type="PROSITE" id="PS51747"/>
    </source>
</evidence>
<evidence type="ECO:0000313" key="2">
    <source>
        <dbReference type="EMBL" id="GBD67321.1"/>
    </source>
</evidence>
<dbReference type="GO" id="GO:0003824">
    <property type="term" value="F:catalytic activity"/>
    <property type="evidence" value="ECO:0007669"/>
    <property type="project" value="InterPro"/>
</dbReference>
<dbReference type="CDD" id="cd01285">
    <property type="entry name" value="nucleoside_deaminase"/>
    <property type="match status" value="1"/>
</dbReference>
<dbReference type="PANTHER" id="PTHR11079:SF179">
    <property type="entry name" value="TRNA(ADENINE(34)) DEAMINASE, CHLOROPLASTIC"/>
    <property type="match status" value="1"/>
</dbReference>
<gene>
    <name evidence="2" type="ORF">TEHN7118_0127</name>
</gene>
<dbReference type="EMBL" id="BDEC01000005">
    <property type="protein sequence ID" value="GBD67321.1"/>
    <property type="molecule type" value="Genomic_DNA"/>
</dbReference>